<reference evidence="8" key="1">
    <citation type="submission" date="2020-04" db="EMBL/GenBank/DDBJ databases">
        <title>Draft genome resource of the tomato pathogen Pseudocercospora fuligena.</title>
        <authorList>
            <person name="Zaccaron A."/>
        </authorList>
    </citation>
    <scope>NUCLEOTIDE SEQUENCE</scope>
    <source>
        <strain evidence="8">PF001</strain>
    </source>
</reference>
<name>A0A8H6VME6_9PEZI</name>
<evidence type="ECO:0000256" key="7">
    <source>
        <dbReference type="PIRSR" id="PIRSR602401-1"/>
    </source>
</evidence>
<dbReference type="InterPro" id="IPR036396">
    <property type="entry name" value="Cyt_P450_sf"/>
</dbReference>
<evidence type="ECO:0000256" key="4">
    <source>
        <dbReference type="ARBA" id="ARBA00023002"/>
    </source>
</evidence>
<dbReference type="PRINTS" id="PR00463">
    <property type="entry name" value="EP450I"/>
</dbReference>
<dbReference type="PANTHER" id="PTHR24305">
    <property type="entry name" value="CYTOCHROME P450"/>
    <property type="match status" value="1"/>
</dbReference>
<keyword evidence="3 7" id="KW-0479">Metal-binding</keyword>
<dbReference type="GO" id="GO:0005506">
    <property type="term" value="F:iron ion binding"/>
    <property type="evidence" value="ECO:0007669"/>
    <property type="project" value="InterPro"/>
</dbReference>
<feature type="binding site" description="axial binding residue" evidence="7">
    <location>
        <position position="451"/>
    </location>
    <ligand>
        <name>heme</name>
        <dbReference type="ChEBI" id="CHEBI:30413"/>
    </ligand>
    <ligandPart>
        <name>Fe</name>
        <dbReference type="ChEBI" id="CHEBI:18248"/>
    </ligandPart>
</feature>
<comment type="cofactor">
    <cofactor evidence="1 7">
        <name>heme</name>
        <dbReference type="ChEBI" id="CHEBI:30413"/>
    </cofactor>
</comment>
<dbReference type="EMBL" id="JABCIY010000038">
    <property type="protein sequence ID" value="KAF7195672.1"/>
    <property type="molecule type" value="Genomic_DNA"/>
</dbReference>
<evidence type="ECO:0000256" key="2">
    <source>
        <dbReference type="ARBA" id="ARBA00010617"/>
    </source>
</evidence>
<sequence>MMHIQWLLVLAGGTLASCLWIVVYRLLLSPLAKVPGPKLAAFSWLYEAFYDVWHKGQYVFKIKKLHEQYGPIIRPVPDEVHINDPDYLDTIYAIRGRNNPNNPGLLVEKSVGGAEDFYLHKLRREALNPFFSQKFMLTMEDAITEKKDRVIRHFDTALQTEEVLNLSDVYFAFSNDLVRNFSLGSDSDLLNDLDEASRQRVSLMNLLTGVKINKHFPIFAKLGSMVSAVLGEKVIPPAVMDLLQFKGRARRDIEAVLNDVDDKEKGRHSVFYELRDTEILPPEEKTVSRLQDEATLIVMAGTESLAKSLQYGTYYLLSYPETLEKLRKELDEARQSSNDGKLTLSTLLALPYLNAILMETNRLTFGVTNRMLRYSPTETLTYTASYGPHKGQTYVFPPGTKMSCTTYCTHTNGELFPDPFKFNPERFIGQSAEVTRRKKFMMALGKGHRRCLGVNLANAGMCLVLASMAQYHTELFETTYEDVAFKHDYQIAHPRLDTRGIRVKVGSRLSI</sequence>
<keyword evidence="9" id="KW-1185">Reference proteome</keyword>
<comment type="caution">
    <text evidence="8">The sequence shown here is derived from an EMBL/GenBank/DDBJ whole genome shotgun (WGS) entry which is preliminary data.</text>
</comment>
<dbReference type="OrthoDB" id="3945418at2759"/>
<keyword evidence="6 8" id="KW-0503">Monooxygenase</keyword>
<gene>
    <name evidence="8" type="ORF">HII31_02990</name>
</gene>
<dbReference type="AlphaFoldDB" id="A0A8H6VME6"/>
<dbReference type="Proteomes" id="UP000660729">
    <property type="component" value="Unassembled WGS sequence"/>
</dbReference>
<protein>
    <submittedName>
        <fullName evidence="8">Cytochrome P450 monooxygenase</fullName>
    </submittedName>
</protein>
<organism evidence="8 9">
    <name type="scientific">Pseudocercospora fuligena</name>
    <dbReference type="NCBI Taxonomy" id="685502"/>
    <lineage>
        <taxon>Eukaryota</taxon>
        <taxon>Fungi</taxon>
        <taxon>Dikarya</taxon>
        <taxon>Ascomycota</taxon>
        <taxon>Pezizomycotina</taxon>
        <taxon>Dothideomycetes</taxon>
        <taxon>Dothideomycetidae</taxon>
        <taxon>Mycosphaerellales</taxon>
        <taxon>Mycosphaerellaceae</taxon>
        <taxon>Pseudocercospora</taxon>
    </lineage>
</organism>
<evidence type="ECO:0000256" key="3">
    <source>
        <dbReference type="ARBA" id="ARBA00022723"/>
    </source>
</evidence>
<keyword evidence="7" id="KW-0349">Heme</keyword>
<dbReference type="InterPro" id="IPR001128">
    <property type="entry name" value="Cyt_P450"/>
</dbReference>
<evidence type="ECO:0000256" key="5">
    <source>
        <dbReference type="ARBA" id="ARBA00023004"/>
    </source>
</evidence>
<dbReference type="GO" id="GO:0004497">
    <property type="term" value="F:monooxygenase activity"/>
    <property type="evidence" value="ECO:0007669"/>
    <property type="project" value="UniProtKB-KW"/>
</dbReference>
<proteinExistence type="inferred from homology"/>
<dbReference type="Pfam" id="PF00067">
    <property type="entry name" value="p450"/>
    <property type="match status" value="1"/>
</dbReference>
<evidence type="ECO:0000313" key="8">
    <source>
        <dbReference type="EMBL" id="KAF7195672.1"/>
    </source>
</evidence>
<accession>A0A8H6VME6</accession>
<dbReference type="GO" id="GO:0020037">
    <property type="term" value="F:heme binding"/>
    <property type="evidence" value="ECO:0007669"/>
    <property type="project" value="InterPro"/>
</dbReference>
<keyword evidence="4" id="KW-0560">Oxidoreductase</keyword>
<dbReference type="GO" id="GO:0016705">
    <property type="term" value="F:oxidoreductase activity, acting on paired donors, with incorporation or reduction of molecular oxygen"/>
    <property type="evidence" value="ECO:0007669"/>
    <property type="project" value="InterPro"/>
</dbReference>
<dbReference type="InterPro" id="IPR050121">
    <property type="entry name" value="Cytochrome_P450_monoxygenase"/>
</dbReference>
<dbReference type="CDD" id="cd11062">
    <property type="entry name" value="CYP58-like"/>
    <property type="match status" value="1"/>
</dbReference>
<evidence type="ECO:0000256" key="6">
    <source>
        <dbReference type="ARBA" id="ARBA00023033"/>
    </source>
</evidence>
<dbReference type="PANTHER" id="PTHR24305:SF157">
    <property type="entry name" value="N-ACETYLTRYPTOPHAN 6-HYDROXYLASE IVOC-RELATED"/>
    <property type="match status" value="1"/>
</dbReference>
<evidence type="ECO:0000313" key="9">
    <source>
        <dbReference type="Proteomes" id="UP000660729"/>
    </source>
</evidence>
<dbReference type="Gene3D" id="1.10.630.10">
    <property type="entry name" value="Cytochrome P450"/>
    <property type="match status" value="1"/>
</dbReference>
<dbReference type="SUPFAM" id="SSF48264">
    <property type="entry name" value="Cytochrome P450"/>
    <property type="match status" value="1"/>
</dbReference>
<dbReference type="InterPro" id="IPR002401">
    <property type="entry name" value="Cyt_P450_E_grp-I"/>
</dbReference>
<evidence type="ECO:0000256" key="1">
    <source>
        <dbReference type="ARBA" id="ARBA00001971"/>
    </source>
</evidence>
<keyword evidence="5 7" id="KW-0408">Iron</keyword>
<comment type="similarity">
    <text evidence="2">Belongs to the cytochrome P450 family.</text>
</comment>